<feature type="non-terminal residue" evidence="2">
    <location>
        <position position="1"/>
    </location>
</feature>
<feature type="region of interest" description="Disordered" evidence="1">
    <location>
        <begin position="181"/>
        <end position="225"/>
    </location>
</feature>
<dbReference type="Proteomes" id="UP000789570">
    <property type="component" value="Unassembled WGS sequence"/>
</dbReference>
<evidence type="ECO:0000313" key="3">
    <source>
        <dbReference type="Proteomes" id="UP000789570"/>
    </source>
</evidence>
<evidence type="ECO:0000256" key="1">
    <source>
        <dbReference type="SAM" id="MobiDB-lite"/>
    </source>
</evidence>
<gene>
    <name evidence="2" type="ORF">FCALED_LOCUS13315</name>
</gene>
<evidence type="ECO:0000313" key="2">
    <source>
        <dbReference type="EMBL" id="CAG8697736.1"/>
    </source>
</evidence>
<accession>A0A9N9HNB7</accession>
<sequence>IFNALFDLVNQLTDLPPQFKHIHENGWNCIIADLNYAQAKGLGLALNNIDETKSWEEHLTYIFKSCQVHYKRYNDDITNNMYALLTVESKDQINQLFNNIQTAEGASDWVIFSLNRYISKIEEKDWLSAPNNTNTAEVAHALSNRHGKNLKLVTAILQGRKLDKERVTSINIYQMYNVPNHERDKRPITHNVQSNKRKANAQNKKSNAENSTAKKHRCVSSSKKKSKKVITISDLEDNCDDDENGKKNNPTNLNFNELNYQEKKLALKECEIFLKEREAKVHMIELSNLEKECELKNYNSN</sequence>
<dbReference type="OrthoDB" id="2445476at2759"/>
<protein>
    <submittedName>
        <fullName evidence="2">2309_t:CDS:1</fullName>
    </submittedName>
</protein>
<keyword evidence="3" id="KW-1185">Reference proteome</keyword>
<organism evidence="2 3">
    <name type="scientific">Funneliformis caledonium</name>
    <dbReference type="NCBI Taxonomy" id="1117310"/>
    <lineage>
        <taxon>Eukaryota</taxon>
        <taxon>Fungi</taxon>
        <taxon>Fungi incertae sedis</taxon>
        <taxon>Mucoromycota</taxon>
        <taxon>Glomeromycotina</taxon>
        <taxon>Glomeromycetes</taxon>
        <taxon>Glomerales</taxon>
        <taxon>Glomeraceae</taxon>
        <taxon>Funneliformis</taxon>
    </lineage>
</organism>
<reference evidence="2" key="1">
    <citation type="submission" date="2021-06" db="EMBL/GenBank/DDBJ databases">
        <authorList>
            <person name="Kallberg Y."/>
            <person name="Tangrot J."/>
            <person name="Rosling A."/>
        </authorList>
    </citation>
    <scope>NUCLEOTIDE SEQUENCE</scope>
    <source>
        <strain evidence="2">UK204</strain>
    </source>
</reference>
<dbReference type="EMBL" id="CAJVPQ010007533">
    <property type="protein sequence ID" value="CAG8697736.1"/>
    <property type="molecule type" value="Genomic_DNA"/>
</dbReference>
<feature type="compositionally biased region" description="Basic residues" evidence="1">
    <location>
        <begin position="213"/>
        <end position="225"/>
    </location>
</feature>
<feature type="compositionally biased region" description="Polar residues" evidence="1">
    <location>
        <begin position="190"/>
        <end position="211"/>
    </location>
</feature>
<name>A0A9N9HNB7_9GLOM</name>
<dbReference type="AlphaFoldDB" id="A0A9N9HNB7"/>
<proteinExistence type="predicted"/>
<comment type="caution">
    <text evidence="2">The sequence shown here is derived from an EMBL/GenBank/DDBJ whole genome shotgun (WGS) entry which is preliminary data.</text>
</comment>